<comment type="caution">
    <text evidence="1">The sequence shown here is derived from an EMBL/GenBank/DDBJ whole genome shotgun (WGS) entry which is preliminary data.</text>
</comment>
<accession>A0ABV9UGU2</accession>
<reference evidence="2" key="1">
    <citation type="journal article" date="2019" name="Int. J. Syst. Evol. Microbiol.">
        <title>The Global Catalogue of Microorganisms (GCM) 10K type strain sequencing project: providing services to taxonomists for standard genome sequencing and annotation.</title>
        <authorList>
            <consortium name="The Broad Institute Genomics Platform"/>
            <consortium name="The Broad Institute Genome Sequencing Center for Infectious Disease"/>
            <person name="Wu L."/>
            <person name="Ma J."/>
        </authorList>
    </citation>
    <scope>NUCLEOTIDE SEQUENCE [LARGE SCALE GENOMIC DNA]</scope>
    <source>
        <strain evidence="2">CCM 7224</strain>
    </source>
</reference>
<evidence type="ECO:0000313" key="2">
    <source>
        <dbReference type="Proteomes" id="UP001595834"/>
    </source>
</evidence>
<name>A0ABV9UGU2_9ACTN</name>
<evidence type="ECO:0000313" key="1">
    <source>
        <dbReference type="EMBL" id="MFC4955648.1"/>
    </source>
</evidence>
<dbReference type="EMBL" id="JBHSIZ010000005">
    <property type="protein sequence ID" value="MFC4955648.1"/>
    <property type="molecule type" value="Genomic_DNA"/>
</dbReference>
<sequence>MEFDETQARALIKTADPDGQVILIGSAGHHDRYNRLQLYSFATAPALEQRRDVFGEIFRAVCGVIGEPTILGGGPNGPDVRWRNAGPRARVLRLRADTRNIWIETGLAEELEDEELTTFEHGGFGGSSGPSDFPHLPYTWQLIHLGPGDTAEYLPGGRLASTLPHLQEALKTLVKVWIEQLPIQQPGKKATFTIASSGIKGGLSFAYDPAKGILLRIGSRTGDSVDGLRR</sequence>
<gene>
    <name evidence="1" type="ORF">ACFPFX_04970</name>
</gene>
<protein>
    <submittedName>
        <fullName evidence="1">Uncharacterized protein</fullName>
    </submittedName>
</protein>
<organism evidence="1 2">
    <name type="scientific">Streptomyces mauvecolor</name>
    <dbReference type="NCBI Taxonomy" id="58345"/>
    <lineage>
        <taxon>Bacteria</taxon>
        <taxon>Bacillati</taxon>
        <taxon>Actinomycetota</taxon>
        <taxon>Actinomycetes</taxon>
        <taxon>Kitasatosporales</taxon>
        <taxon>Streptomycetaceae</taxon>
        <taxon>Streptomyces</taxon>
    </lineage>
</organism>
<proteinExistence type="predicted"/>
<dbReference type="RefSeq" id="WP_344370524.1">
    <property type="nucleotide sequence ID" value="NZ_BAAASQ010000001.1"/>
</dbReference>
<keyword evidence="2" id="KW-1185">Reference proteome</keyword>
<dbReference type="Proteomes" id="UP001595834">
    <property type="component" value="Unassembled WGS sequence"/>
</dbReference>